<proteinExistence type="predicted"/>
<dbReference type="GeneID" id="37108523"/>
<evidence type="ECO:0000313" key="2">
    <source>
        <dbReference type="Proteomes" id="UP000246702"/>
    </source>
</evidence>
<dbReference type="OrthoDB" id="3800738at2759"/>
<evidence type="ECO:0000313" key="1">
    <source>
        <dbReference type="EMBL" id="PWY90420.1"/>
    </source>
</evidence>
<dbReference type="STRING" id="1450535.A0A317X1K0"/>
<dbReference type="AlphaFoldDB" id="A0A317X1K0"/>
<protein>
    <submittedName>
        <fullName evidence="1">Uncharacterized protein</fullName>
    </submittedName>
</protein>
<comment type="caution">
    <text evidence="1">The sequence shown here is derived from an EMBL/GenBank/DDBJ whole genome shotgun (WGS) entry which is preliminary data.</text>
</comment>
<reference evidence="1 2" key="1">
    <citation type="submission" date="2016-12" db="EMBL/GenBank/DDBJ databases">
        <title>The genomes of Aspergillus section Nigri reveals drivers in fungal speciation.</title>
        <authorList>
            <consortium name="DOE Joint Genome Institute"/>
            <person name="Vesth T.C."/>
            <person name="Nybo J."/>
            <person name="Theobald S."/>
            <person name="Brandl J."/>
            <person name="Frisvad J.C."/>
            <person name="Nielsen K.F."/>
            <person name="Lyhne E.K."/>
            <person name="Kogle M.E."/>
            <person name="Kuo A."/>
            <person name="Riley R."/>
            <person name="Clum A."/>
            <person name="Nolan M."/>
            <person name="Lipzen A."/>
            <person name="Salamov A."/>
            <person name="Henrissat B."/>
            <person name="Wiebenga A."/>
            <person name="De Vries R.P."/>
            <person name="Grigoriev I.V."/>
            <person name="Mortensen U.H."/>
            <person name="Andersen M.R."/>
            <person name="Baker S.E."/>
        </authorList>
    </citation>
    <scope>NUCLEOTIDE SEQUENCE [LARGE SCALE GENOMIC DNA]</scope>
    <source>
        <strain evidence="1 2">CBS 115572</strain>
    </source>
</reference>
<sequence length="203" mass="23115">MRFWANSYDRTYAVWNLPGAVNGISDLEKYVRSFDWPPSEDVQKEYEVPAGVRMGLLFDYLSCDLNLSRWMLMWGPKAPISLVHVWGDAFAEVYERAAAEGGLVIMTDEVIWSRSYKDLPWTSNVTNPRNNIVAEYQQLGLIRPGGKDPSYIMRVKPVGRGHFGYPPPLDWVEPEQVPEPVELPALHTLQLSHSNEDLLVTGH</sequence>
<name>A0A317X1K0_9EURO</name>
<dbReference type="RefSeq" id="XP_025468798.1">
    <property type="nucleotide sequence ID" value="XM_025606380.1"/>
</dbReference>
<keyword evidence="2" id="KW-1185">Reference proteome</keyword>
<dbReference type="EMBL" id="MSFK01000010">
    <property type="protein sequence ID" value="PWY90420.1"/>
    <property type="molecule type" value="Genomic_DNA"/>
</dbReference>
<gene>
    <name evidence="1" type="ORF">BO94DRAFT_24264</name>
</gene>
<organism evidence="1 2">
    <name type="scientific">Aspergillus sclerotioniger CBS 115572</name>
    <dbReference type="NCBI Taxonomy" id="1450535"/>
    <lineage>
        <taxon>Eukaryota</taxon>
        <taxon>Fungi</taxon>
        <taxon>Dikarya</taxon>
        <taxon>Ascomycota</taxon>
        <taxon>Pezizomycotina</taxon>
        <taxon>Eurotiomycetes</taxon>
        <taxon>Eurotiomycetidae</taxon>
        <taxon>Eurotiales</taxon>
        <taxon>Aspergillaceae</taxon>
        <taxon>Aspergillus</taxon>
        <taxon>Aspergillus subgen. Circumdati</taxon>
    </lineage>
</organism>
<accession>A0A317X1K0</accession>
<dbReference type="Proteomes" id="UP000246702">
    <property type="component" value="Unassembled WGS sequence"/>
</dbReference>